<dbReference type="GO" id="GO:0006508">
    <property type="term" value="P:proteolysis"/>
    <property type="evidence" value="ECO:0007669"/>
    <property type="project" value="UniProtKB-KW"/>
</dbReference>
<dbReference type="Proteomes" id="UP000622890">
    <property type="component" value="Unassembled WGS sequence"/>
</dbReference>
<evidence type="ECO:0000256" key="2">
    <source>
        <dbReference type="ARBA" id="ARBA00005988"/>
    </source>
</evidence>
<keyword evidence="4" id="KW-0378">Hydrolase</keyword>
<name>A0A934W6G1_9BURK</name>
<dbReference type="PANTHER" id="PTHR11705">
    <property type="entry name" value="PROTEASE FAMILY M14 CARBOXYPEPTIDASE A,B"/>
    <property type="match status" value="1"/>
</dbReference>
<dbReference type="SMART" id="SM00631">
    <property type="entry name" value="Zn_pept"/>
    <property type="match status" value="1"/>
</dbReference>
<comment type="similarity">
    <text evidence="2 7">Belongs to the peptidase M14 family.</text>
</comment>
<dbReference type="PANTHER" id="PTHR11705:SF143">
    <property type="entry name" value="SLL0236 PROTEIN"/>
    <property type="match status" value="1"/>
</dbReference>
<proteinExistence type="inferred from homology"/>
<dbReference type="PROSITE" id="PS52035">
    <property type="entry name" value="PEPTIDASE_M14"/>
    <property type="match status" value="1"/>
</dbReference>
<gene>
    <name evidence="10" type="ORF">JJB74_16285</name>
</gene>
<keyword evidence="6" id="KW-0482">Metalloprotease</keyword>
<evidence type="ECO:0000256" key="7">
    <source>
        <dbReference type="PROSITE-ProRule" id="PRU01379"/>
    </source>
</evidence>
<organism evidence="10 11">
    <name type="scientific">Noviherbaspirillum pedocola</name>
    <dbReference type="NCBI Taxonomy" id="2801341"/>
    <lineage>
        <taxon>Bacteria</taxon>
        <taxon>Pseudomonadati</taxon>
        <taxon>Pseudomonadota</taxon>
        <taxon>Betaproteobacteria</taxon>
        <taxon>Burkholderiales</taxon>
        <taxon>Oxalobacteraceae</taxon>
        <taxon>Noviherbaspirillum</taxon>
    </lineage>
</organism>
<evidence type="ECO:0000256" key="3">
    <source>
        <dbReference type="ARBA" id="ARBA00022670"/>
    </source>
</evidence>
<evidence type="ECO:0000259" key="9">
    <source>
        <dbReference type="PROSITE" id="PS52035"/>
    </source>
</evidence>
<protein>
    <submittedName>
        <fullName evidence="10">DUF2817 domain-containing protein</fullName>
    </submittedName>
</protein>
<dbReference type="GO" id="GO:0004181">
    <property type="term" value="F:metallocarboxypeptidase activity"/>
    <property type="evidence" value="ECO:0007669"/>
    <property type="project" value="InterPro"/>
</dbReference>
<feature type="region of interest" description="Disordered" evidence="8">
    <location>
        <begin position="269"/>
        <end position="291"/>
    </location>
</feature>
<evidence type="ECO:0000313" key="11">
    <source>
        <dbReference type="Proteomes" id="UP000622890"/>
    </source>
</evidence>
<accession>A0A934W6G1</accession>
<dbReference type="RefSeq" id="WP_200593368.1">
    <property type="nucleotide sequence ID" value="NZ_JAEPBG010000006.1"/>
</dbReference>
<comment type="cofactor">
    <cofactor evidence="1">
        <name>Zn(2+)</name>
        <dbReference type="ChEBI" id="CHEBI:29105"/>
    </cofactor>
</comment>
<keyword evidence="5" id="KW-0862">Zinc</keyword>
<evidence type="ECO:0000256" key="1">
    <source>
        <dbReference type="ARBA" id="ARBA00001947"/>
    </source>
</evidence>
<evidence type="ECO:0000256" key="4">
    <source>
        <dbReference type="ARBA" id="ARBA00022801"/>
    </source>
</evidence>
<evidence type="ECO:0000256" key="8">
    <source>
        <dbReference type="SAM" id="MobiDB-lite"/>
    </source>
</evidence>
<dbReference type="EMBL" id="JAEPBG010000006">
    <property type="protein sequence ID" value="MBK4736182.1"/>
    <property type="molecule type" value="Genomic_DNA"/>
</dbReference>
<comment type="caution">
    <text evidence="10">The sequence shown here is derived from an EMBL/GenBank/DDBJ whole genome shotgun (WGS) entry which is preliminary data.</text>
</comment>
<sequence length="291" mass="31842">MAHAGASSGSAWTKQQWCSRVVARLAPVADVPCQEFDFEPGGGKSRSGVPLFVARFDAAAAPQEDPPRRILLIGGIHGDELTASAIVLKWMRHIHADGGREFVWEVVPLANPDGMLAGRPTRLNGRGVDLNRNFDTANWRTEAPAYWVNNTHRDPRRYPGPAPLSEPESRWIDAEITRFHPDVIISVHAPYALLDYDGPVAAPKRFGALTLNPVGVYPGSLGNYSGVLLGVPVITIELAHALDMPPQHEVERIWDDMLAWIRKHAPRQTLASANAPSTSNRAAQRGNLKTN</sequence>
<comment type="caution">
    <text evidence="7">Lacks conserved residue(s) required for the propagation of feature annotation.</text>
</comment>
<keyword evidence="3" id="KW-0645">Protease</keyword>
<dbReference type="GO" id="GO:0005615">
    <property type="term" value="C:extracellular space"/>
    <property type="evidence" value="ECO:0007669"/>
    <property type="project" value="TreeGrafter"/>
</dbReference>
<evidence type="ECO:0000256" key="5">
    <source>
        <dbReference type="ARBA" id="ARBA00022833"/>
    </source>
</evidence>
<evidence type="ECO:0000256" key="6">
    <source>
        <dbReference type="ARBA" id="ARBA00023049"/>
    </source>
</evidence>
<dbReference type="Pfam" id="PF00246">
    <property type="entry name" value="Peptidase_M14"/>
    <property type="match status" value="1"/>
</dbReference>
<reference evidence="10" key="1">
    <citation type="submission" date="2021-01" db="EMBL/GenBank/DDBJ databases">
        <title>Genome sequence of strain Noviherbaspirillum sp. DKR-6.</title>
        <authorList>
            <person name="Chaudhary D.K."/>
        </authorList>
    </citation>
    <scope>NUCLEOTIDE SEQUENCE</scope>
    <source>
        <strain evidence="10">DKR-6</strain>
    </source>
</reference>
<dbReference type="AlphaFoldDB" id="A0A934W6G1"/>
<dbReference type="InterPro" id="IPR000834">
    <property type="entry name" value="Peptidase_M14"/>
</dbReference>
<dbReference type="GO" id="GO:0008270">
    <property type="term" value="F:zinc ion binding"/>
    <property type="evidence" value="ECO:0007669"/>
    <property type="project" value="InterPro"/>
</dbReference>
<evidence type="ECO:0000313" key="10">
    <source>
        <dbReference type="EMBL" id="MBK4736182.1"/>
    </source>
</evidence>
<feature type="domain" description="Peptidase M14" evidence="9">
    <location>
        <begin position="14"/>
        <end position="291"/>
    </location>
</feature>
<dbReference type="Gene3D" id="3.40.630.10">
    <property type="entry name" value="Zn peptidases"/>
    <property type="match status" value="1"/>
</dbReference>
<dbReference type="SUPFAM" id="SSF53187">
    <property type="entry name" value="Zn-dependent exopeptidases"/>
    <property type="match status" value="1"/>
</dbReference>
<keyword evidence="11" id="KW-1185">Reference proteome</keyword>